<feature type="transmembrane region" description="Helical" evidence="2">
    <location>
        <begin position="230"/>
        <end position="250"/>
    </location>
</feature>
<keyword evidence="4" id="KW-1185">Reference proteome</keyword>
<feature type="region of interest" description="Disordered" evidence="1">
    <location>
        <begin position="1"/>
        <end position="23"/>
    </location>
</feature>
<evidence type="ECO:0000313" key="4">
    <source>
        <dbReference type="Proteomes" id="UP001379533"/>
    </source>
</evidence>
<dbReference type="RefSeq" id="WP_394842700.1">
    <property type="nucleotide sequence ID" value="NZ_CP089982.1"/>
</dbReference>
<dbReference type="SMART" id="SM00671">
    <property type="entry name" value="SEL1"/>
    <property type="match status" value="3"/>
</dbReference>
<feature type="compositionally biased region" description="Basic and acidic residues" evidence="1">
    <location>
        <begin position="1"/>
        <end position="11"/>
    </location>
</feature>
<keyword evidence="2" id="KW-0472">Membrane</keyword>
<dbReference type="Proteomes" id="UP001379533">
    <property type="component" value="Chromosome"/>
</dbReference>
<gene>
    <name evidence="3" type="ORF">LZC95_37210</name>
</gene>
<dbReference type="InterPro" id="IPR011990">
    <property type="entry name" value="TPR-like_helical_dom_sf"/>
</dbReference>
<dbReference type="EMBL" id="CP089982">
    <property type="protein sequence ID" value="WXA92080.1"/>
    <property type="molecule type" value="Genomic_DNA"/>
</dbReference>
<protein>
    <recommendedName>
        <fullName evidence="5">HCP-like protein</fullName>
    </recommendedName>
</protein>
<feature type="region of interest" description="Disordered" evidence="1">
    <location>
        <begin position="198"/>
        <end position="224"/>
    </location>
</feature>
<organism evidence="3 4">
    <name type="scientific">Pendulispora brunnea</name>
    <dbReference type="NCBI Taxonomy" id="2905690"/>
    <lineage>
        <taxon>Bacteria</taxon>
        <taxon>Pseudomonadati</taxon>
        <taxon>Myxococcota</taxon>
        <taxon>Myxococcia</taxon>
        <taxon>Myxococcales</taxon>
        <taxon>Sorangiineae</taxon>
        <taxon>Pendulisporaceae</taxon>
        <taxon>Pendulispora</taxon>
    </lineage>
</organism>
<name>A0ABZ2K3E6_9BACT</name>
<keyword evidence="2" id="KW-1133">Transmembrane helix</keyword>
<dbReference type="InterPro" id="IPR006597">
    <property type="entry name" value="Sel1-like"/>
</dbReference>
<dbReference type="InterPro" id="IPR050767">
    <property type="entry name" value="Sel1_AlgK"/>
</dbReference>
<dbReference type="Gene3D" id="1.25.40.10">
    <property type="entry name" value="Tetratricopeptide repeat domain"/>
    <property type="match status" value="1"/>
</dbReference>
<evidence type="ECO:0000256" key="1">
    <source>
        <dbReference type="SAM" id="MobiDB-lite"/>
    </source>
</evidence>
<dbReference type="Pfam" id="PF08238">
    <property type="entry name" value="Sel1"/>
    <property type="match status" value="3"/>
</dbReference>
<dbReference type="PANTHER" id="PTHR11102:SF160">
    <property type="entry name" value="ERAD-ASSOCIATED E3 UBIQUITIN-PROTEIN LIGASE COMPONENT HRD3"/>
    <property type="match status" value="1"/>
</dbReference>
<keyword evidence="2" id="KW-0812">Transmembrane</keyword>
<evidence type="ECO:0000313" key="3">
    <source>
        <dbReference type="EMBL" id="WXA92080.1"/>
    </source>
</evidence>
<evidence type="ECO:0000256" key="2">
    <source>
        <dbReference type="SAM" id="Phobius"/>
    </source>
</evidence>
<dbReference type="SUPFAM" id="SSF81901">
    <property type="entry name" value="HCP-like"/>
    <property type="match status" value="1"/>
</dbReference>
<feature type="compositionally biased region" description="Acidic residues" evidence="1">
    <location>
        <begin position="12"/>
        <end position="22"/>
    </location>
</feature>
<reference evidence="3 4" key="1">
    <citation type="submission" date="2021-12" db="EMBL/GenBank/DDBJ databases">
        <title>Discovery of the Pendulisporaceae a myxobacterial family with distinct sporulation behavior and unique specialized metabolism.</title>
        <authorList>
            <person name="Garcia R."/>
            <person name="Popoff A."/>
            <person name="Bader C.D."/>
            <person name="Loehr J."/>
            <person name="Walesch S."/>
            <person name="Walt C."/>
            <person name="Boldt J."/>
            <person name="Bunk B."/>
            <person name="Haeckl F.J.F.P.J."/>
            <person name="Gunesch A.P."/>
            <person name="Birkelbach J."/>
            <person name="Nuebel U."/>
            <person name="Pietschmann T."/>
            <person name="Bach T."/>
            <person name="Mueller R."/>
        </authorList>
    </citation>
    <scope>NUCLEOTIDE SEQUENCE [LARGE SCALE GENOMIC DNA]</scope>
    <source>
        <strain evidence="3 4">MSr12523</strain>
    </source>
</reference>
<dbReference type="PANTHER" id="PTHR11102">
    <property type="entry name" value="SEL-1-LIKE PROTEIN"/>
    <property type="match status" value="1"/>
</dbReference>
<proteinExistence type="predicted"/>
<evidence type="ECO:0008006" key="5">
    <source>
        <dbReference type="Google" id="ProtNLM"/>
    </source>
</evidence>
<accession>A0ABZ2K3E6</accession>
<sequence>MTGTPRDKQEAEEAEAPLDPIDEAASAGDVDALLALARAHRVGTNDTPKDLARCMAAYRAAAALGSAEAEYALALFHLTGGVVAQDLEKATGHLRKAADAGSVAAKVYVANLYELGIYYERDAEKADVFYRSAARAANVRDAATSEAYEQRLAELGSVRHGLALLGRATSEAERTRLLRKMRAYGYQLHERRQEKEAIAVKKAAPAPEPAPEREPEPESEAPLPKKSGGAGFFLLVLALIALAAGGYVAYSRGYLKRVF</sequence>